<protein>
    <recommendedName>
        <fullName evidence="2">IPT/TIG domain-containing protein</fullName>
    </recommendedName>
</protein>
<sequence length="119" mass="12685">MSIENLPLTRQFRENELLTQIEKMYRDIAARINQNLGLSGSVTWNPGNIVNGANDSTTVTVKGAALGDYAIASFSLDVQDLQLTADVTAADTATVILSNTTGGAINLASGTVRVKVFKR</sequence>
<gene>
    <name evidence="1" type="ORF">LCGC14_3014490</name>
</gene>
<proteinExistence type="predicted"/>
<organism evidence="1">
    <name type="scientific">marine sediment metagenome</name>
    <dbReference type="NCBI Taxonomy" id="412755"/>
    <lineage>
        <taxon>unclassified sequences</taxon>
        <taxon>metagenomes</taxon>
        <taxon>ecological metagenomes</taxon>
    </lineage>
</organism>
<evidence type="ECO:0000313" key="1">
    <source>
        <dbReference type="EMBL" id="KKK61425.1"/>
    </source>
</evidence>
<reference evidence="1" key="1">
    <citation type="journal article" date="2015" name="Nature">
        <title>Complex archaea that bridge the gap between prokaryotes and eukaryotes.</title>
        <authorList>
            <person name="Spang A."/>
            <person name="Saw J.H."/>
            <person name="Jorgensen S.L."/>
            <person name="Zaremba-Niedzwiedzka K."/>
            <person name="Martijn J."/>
            <person name="Lind A.E."/>
            <person name="van Eijk R."/>
            <person name="Schleper C."/>
            <person name="Guy L."/>
            <person name="Ettema T.J."/>
        </authorList>
    </citation>
    <scope>NUCLEOTIDE SEQUENCE</scope>
</reference>
<name>A0A0F8XK37_9ZZZZ</name>
<comment type="caution">
    <text evidence="1">The sequence shown here is derived from an EMBL/GenBank/DDBJ whole genome shotgun (WGS) entry which is preliminary data.</text>
</comment>
<evidence type="ECO:0008006" key="2">
    <source>
        <dbReference type="Google" id="ProtNLM"/>
    </source>
</evidence>
<dbReference type="AlphaFoldDB" id="A0A0F8XK37"/>
<accession>A0A0F8XK37</accession>
<dbReference type="EMBL" id="LAZR01062480">
    <property type="protein sequence ID" value="KKK61425.1"/>
    <property type="molecule type" value="Genomic_DNA"/>
</dbReference>